<evidence type="ECO:0000313" key="3">
    <source>
        <dbReference type="EMBL" id="GFE24028.1"/>
    </source>
</evidence>
<feature type="region of interest" description="Disordered" evidence="1">
    <location>
        <begin position="28"/>
        <end position="64"/>
    </location>
</feature>
<evidence type="ECO:0000313" key="6">
    <source>
        <dbReference type="Proteomes" id="UP001210609"/>
    </source>
</evidence>
<organism evidence="3 5">
    <name type="scientific">Streptomyces nigrescens</name>
    <dbReference type="NCBI Taxonomy" id="1920"/>
    <lineage>
        <taxon>Bacteria</taxon>
        <taxon>Bacillati</taxon>
        <taxon>Actinomycetota</taxon>
        <taxon>Actinomycetes</taxon>
        <taxon>Kitasatosporales</taxon>
        <taxon>Streptomycetaceae</taxon>
        <taxon>Streptomyces</taxon>
    </lineage>
</organism>
<protein>
    <recommendedName>
        <fullName evidence="7">Chaplin domain-containing protein</fullName>
    </recommendedName>
</protein>
<evidence type="ECO:0000313" key="4">
    <source>
        <dbReference type="EMBL" id="WAT98416.1"/>
    </source>
</evidence>
<keyword evidence="2" id="KW-0732">Signal</keyword>
<reference evidence="3 5" key="1">
    <citation type="submission" date="2019-12" db="EMBL/GenBank/DDBJ databases">
        <title>Whole genome shotgun sequence of Streptomyces libani subsp. libani NBRC 13452.</title>
        <authorList>
            <person name="Ichikawa N."/>
            <person name="Kimura A."/>
            <person name="Kitahashi Y."/>
            <person name="Komaki H."/>
            <person name="Tamura T."/>
        </authorList>
    </citation>
    <scope>NUCLEOTIDE SEQUENCE [LARGE SCALE GENOMIC DNA]</scope>
    <source>
        <strain evidence="3 5">NBRC 13452</strain>
    </source>
</reference>
<evidence type="ECO:0000313" key="5">
    <source>
        <dbReference type="Proteomes" id="UP000429552"/>
    </source>
</evidence>
<gene>
    <name evidence="3" type="ORF">Sliba_44810</name>
    <name evidence="4" type="ORF">STRLI_004477</name>
</gene>
<dbReference type="Proteomes" id="UP000429552">
    <property type="component" value="Unassembled WGS sequence"/>
</dbReference>
<evidence type="ECO:0000256" key="1">
    <source>
        <dbReference type="SAM" id="MobiDB-lite"/>
    </source>
</evidence>
<name>A0A640TKS1_STRNI</name>
<evidence type="ECO:0008006" key="7">
    <source>
        <dbReference type="Google" id="ProtNLM"/>
    </source>
</evidence>
<proteinExistence type="predicted"/>
<dbReference type="RefSeq" id="WP_109890510.1">
    <property type="nucleotide sequence ID" value="NZ_BLIP01000001.1"/>
</dbReference>
<keyword evidence="6" id="KW-1185">Reference proteome</keyword>
<dbReference type="AlphaFoldDB" id="A0A640TKS1"/>
<feature type="chain" id="PRO_5024890198" description="Chaplin domain-containing protein" evidence="2">
    <location>
        <begin position="28"/>
        <end position="64"/>
    </location>
</feature>
<reference evidence="4 6" key="2">
    <citation type="submission" date="2022-12" db="EMBL/GenBank/DDBJ databases">
        <authorList>
            <person name="Ruckert C."/>
            <person name="Busche T."/>
            <person name="Kalinowski J."/>
            <person name="Wittmann C."/>
        </authorList>
    </citation>
    <scope>NUCLEOTIDE SEQUENCE [LARGE SCALE GENOMIC DNA]</scope>
    <source>
        <strain evidence="4 6">DSM 40555</strain>
    </source>
</reference>
<feature type="signal peptide" evidence="2">
    <location>
        <begin position="1"/>
        <end position="27"/>
    </location>
</feature>
<dbReference type="EMBL" id="CP114202">
    <property type="protein sequence ID" value="WAT98416.1"/>
    <property type="molecule type" value="Genomic_DNA"/>
</dbReference>
<sequence length="64" mass="6663">MTHTKKAFIVTAIALVALGGATLPATADNHMPAPPHSLAIQDNHAPVIPLNSHTPVSPLDNHMP</sequence>
<dbReference type="Proteomes" id="UP001210609">
    <property type="component" value="Chromosome"/>
</dbReference>
<accession>A0A640TKS1</accession>
<evidence type="ECO:0000256" key="2">
    <source>
        <dbReference type="SAM" id="SignalP"/>
    </source>
</evidence>
<dbReference type="EMBL" id="BLIP01000001">
    <property type="protein sequence ID" value="GFE24028.1"/>
    <property type="molecule type" value="Genomic_DNA"/>
</dbReference>